<evidence type="ECO:0000313" key="3">
    <source>
        <dbReference type="Proteomes" id="UP000053647"/>
    </source>
</evidence>
<sequence length="239" mass="26159">MSTDELDSSERRRLFGAFNKKIFKPFRAVGKSSRSPTDHTQEPVPAYRRLIVALKQPAAVSESPLSQSAAQMEQPASEPMTSRATPSIHSPGAGPSGRPSRPSFWWQSRSSSPALQVTTVAACRARRLLAGIQPPDPLTSRLPHSLKPNDPKNKPWHKYLLRKQNEHSARGQTGAPANQTTSSTSQQSVQPAQTSTSAQQPVQSPSQSSTRTGGPPSAISLTECGMFCLWLRRSEPRWR</sequence>
<organism evidence="2 3">
    <name type="scientific">Paxillus involutus ATCC 200175</name>
    <dbReference type="NCBI Taxonomy" id="664439"/>
    <lineage>
        <taxon>Eukaryota</taxon>
        <taxon>Fungi</taxon>
        <taxon>Dikarya</taxon>
        <taxon>Basidiomycota</taxon>
        <taxon>Agaricomycotina</taxon>
        <taxon>Agaricomycetes</taxon>
        <taxon>Agaricomycetidae</taxon>
        <taxon>Boletales</taxon>
        <taxon>Paxilineae</taxon>
        <taxon>Paxillaceae</taxon>
        <taxon>Paxillus</taxon>
    </lineage>
</organism>
<accession>A0A0C9TAE4</accession>
<name>A0A0C9TAE4_PAXIN</name>
<evidence type="ECO:0000256" key="1">
    <source>
        <dbReference type="SAM" id="MobiDB-lite"/>
    </source>
</evidence>
<feature type="compositionally biased region" description="Low complexity" evidence="1">
    <location>
        <begin position="90"/>
        <end position="103"/>
    </location>
</feature>
<dbReference type="HOGENOM" id="CLU_1078076_0_0_1"/>
<evidence type="ECO:0000313" key="2">
    <source>
        <dbReference type="EMBL" id="KIJ08068.1"/>
    </source>
</evidence>
<feature type="compositionally biased region" description="Low complexity" evidence="1">
    <location>
        <begin position="179"/>
        <end position="210"/>
    </location>
</feature>
<dbReference type="OrthoDB" id="2712620at2759"/>
<protein>
    <submittedName>
        <fullName evidence="2">Uncharacterized protein</fullName>
    </submittedName>
</protein>
<feature type="compositionally biased region" description="Polar residues" evidence="1">
    <location>
        <begin position="105"/>
        <end position="114"/>
    </location>
</feature>
<feature type="region of interest" description="Disordered" evidence="1">
    <location>
        <begin position="133"/>
        <end position="218"/>
    </location>
</feature>
<dbReference type="Proteomes" id="UP000053647">
    <property type="component" value="Unassembled WGS sequence"/>
</dbReference>
<gene>
    <name evidence="2" type="ORF">PAXINDRAFT_18767</name>
</gene>
<dbReference type="AlphaFoldDB" id="A0A0C9TAE4"/>
<keyword evidence="3" id="KW-1185">Reference proteome</keyword>
<reference evidence="3" key="2">
    <citation type="submission" date="2015-01" db="EMBL/GenBank/DDBJ databases">
        <title>Evolutionary Origins and Diversification of the Mycorrhizal Mutualists.</title>
        <authorList>
            <consortium name="DOE Joint Genome Institute"/>
            <consortium name="Mycorrhizal Genomics Consortium"/>
            <person name="Kohler A."/>
            <person name="Kuo A."/>
            <person name="Nagy L.G."/>
            <person name="Floudas D."/>
            <person name="Copeland A."/>
            <person name="Barry K.W."/>
            <person name="Cichocki N."/>
            <person name="Veneault-Fourrey C."/>
            <person name="LaButti K."/>
            <person name="Lindquist E.A."/>
            <person name="Lipzen A."/>
            <person name="Lundell T."/>
            <person name="Morin E."/>
            <person name="Murat C."/>
            <person name="Riley R."/>
            <person name="Ohm R."/>
            <person name="Sun H."/>
            <person name="Tunlid A."/>
            <person name="Henrissat B."/>
            <person name="Grigoriev I.V."/>
            <person name="Hibbett D.S."/>
            <person name="Martin F."/>
        </authorList>
    </citation>
    <scope>NUCLEOTIDE SEQUENCE [LARGE SCALE GENOMIC DNA]</scope>
    <source>
        <strain evidence="3">ATCC 200175</strain>
    </source>
</reference>
<proteinExistence type="predicted"/>
<dbReference type="EMBL" id="KN819708">
    <property type="protein sequence ID" value="KIJ08068.1"/>
    <property type="molecule type" value="Genomic_DNA"/>
</dbReference>
<feature type="region of interest" description="Disordered" evidence="1">
    <location>
        <begin position="58"/>
        <end position="114"/>
    </location>
</feature>
<reference evidence="2 3" key="1">
    <citation type="submission" date="2014-06" db="EMBL/GenBank/DDBJ databases">
        <authorList>
            <consortium name="DOE Joint Genome Institute"/>
            <person name="Kuo A."/>
            <person name="Kohler A."/>
            <person name="Nagy L.G."/>
            <person name="Floudas D."/>
            <person name="Copeland A."/>
            <person name="Barry K.W."/>
            <person name="Cichocki N."/>
            <person name="Veneault-Fourrey C."/>
            <person name="LaButti K."/>
            <person name="Lindquist E.A."/>
            <person name="Lipzen A."/>
            <person name="Lundell T."/>
            <person name="Morin E."/>
            <person name="Murat C."/>
            <person name="Sun H."/>
            <person name="Tunlid A."/>
            <person name="Henrissat B."/>
            <person name="Grigoriev I.V."/>
            <person name="Hibbett D.S."/>
            <person name="Martin F."/>
            <person name="Nordberg H.P."/>
            <person name="Cantor M.N."/>
            <person name="Hua S.X."/>
        </authorList>
    </citation>
    <scope>NUCLEOTIDE SEQUENCE [LARGE SCALE GENOMIC DNA]</scope>
    <source>
        <strain evidence="2 3">ATCC 200175</strain>
    </source>
</reference>
<feature type="compositionally biased region" description="Polar residues" evidence="1">
    <location>
        <begin position="79"/>
        <end position="88"/>
    </location>
</feature>